<gene>
    <name evidence="1" type="ORF">KTN4_079</name>
</gene>
<dbReference type="EMBL" id="KU521356">
    <property type="protein sequence ID" value="ANM44837.1"/>
    <property type="molecule type" value="Genomic_DNA"/>
</dbReference>
<proteinExistence type="predicted"/>
<evidence type="ECO:0000313" key="2">
    <source>
        <dbReference type="Proteomes" id="UP000224336"/>
    </source>
</evidence>
<name>A0A192Y511_9CAUD</name>
<sequence length="141" mass="16159">MNSKCNECTKQIDNSHDVPKTLGICHKHYRFNVFGDNGLLKDSDKLVTFKLNKETNLFECILENTKGEYAGFHHPKFGFRIKHDDPITIVVTAPEHDIHVELTVTVEGVTKAVNWIGQELDTFNLPMQHPFNLCWSYTANN</sequence>
<reference evidence="1 2" key="1">
    <citation type="journal article" date="2016" name="Sci. Rep.">
        <title>A proposed integrated approach for the preclinical evaluation of phage therapy in Pseudomonas infections.</title>
        <authorList>
            <person name="Danis-Wlodarczyk K."/>
            <person name="Vandenheuvel D."/>
            <person name="Jang H.B."/>
            <person name="Briers Y."/>
            <person name="Olszak T."/>
            <person name="Arabski M."/>
            <person name="Wasik S."/>
            <person name="Drabik M."/>
            <person name="Higgins G."/>
            <person name="Tyrrell J."/>
            <person name="Harvey B.J."/>
            <person name="Noben J.P."/>
            <person name="Lavigne R."/>
            <person name="Drulis-Kawa Z."/>
        </authorList>
    </citation>
    <scope>NUCLEOTIDE SEQUENCE [LARGE SCALE GENOMIC DNA]</scope>
</reference>
<evidence type="ECO:0000313" key="1">
    <source>
        <dbReference type="EMBL" id="ANM44837.1"/>
    </source>
</evidence>
<protein>
    <submittedName>
        <fullName evidence="1">Uncharacterized protein</fullName>
    </submittedName>
</protein>
<dbReference type="Proteomes" id="UP000224336">
    <property type="component" value="Segment"/>
</dbReference>
<organism evidence="1 2">
    <name type="scientific">Pseudomonas phage KTN4</name>
    <dbReference type="NCBI Taxonomy" id="1862701"/>
    <lineage>
        <taxon>Viruses</taxon>
        <taxon>Duplodnaviria</taxon>
        <taxon>Heunggongvirae</taxon>
        <taxon>Uroviricota</taxon>
        <taxon>Caudoviricetes</taxon>
        <taxon>Chimalliviridae</taxon>
        <taxon>Phikzvirus</taxon>
        <taxon>Phikzvirus phiKZ</taxon>
    </lineage>
</organism>
<accession>A0A192Y511</accession>